<evidence type="ECO:0000313" key="1">
    <source>
        <dbReference type="EMBL" id="SUZ99530.1"/>
    </source>
</evidence>
<dbReference type="AlphaFoldDB" id="A0A381S643"/>
<accession>A0A381S643</accession>
<protein>
    <recommendedName>
        <fullName evidence="2">Asp/Glu/hydantoin racemase</fullName>
    </recommendedName>
</protein>
<organism evidence="1">
    <name type="scientific">marine metagenome</name>
    <dbReference type="NCBI Taxonomy" id="408172"/>
    <lineage>
        <taxon>unclassified sequences</taxon>
        <taxon>metagenomes</taxon>
        <taxon>ecological metagenomes</taxon>
    </lineage>
</organism>
<dbReference type="InterPro" id="IPR001920">
    <property type="entry name" value="Asp/Glu_race"/>
</dbReference>
<dbReference type="Gene3D" id="3.40.50.1860">
    <property type="match status" value="1"/>
</dbReference>
<sequence length="210" mass="22765">MIHAVTESILPVRLAFREEFPEAEVINVLDEGLLFDFNNQITPQLRRRMSNLIGYCQDNHADAIGLACSVYAPVVDSARNLVNVPLVSSYGPVMSDAVAAGPRVGMIASVAATILDSEYYLRLAAEEAGKPIEPVLCLAEDLIAVMRTEGQSGLERRLEEEVMKLAPDVDVVLLTQFSFAAALAHLQIVSPVPVLSAPHSSARTLKRLLS</sequence>
<proteinExistence type="predicted"/>
<name>A0A381S643_9ZZZZ</name>
<reference evidence="1" key="1">
    <citation type="submission" date="2018-05" db="EMBL/GenBank/DDBJ databases">
        <authorList>
            <person name="Lanie J.A."/>
            <person name="Ng W.-L."/>
            <person name="Kazmierczak K.M."/>
            <person name="Andrzejewski T.M."/>
            <person name="Davidsen T.M."/>
            <person name="Wayne K.J."/>
            <person name="Tettelin H."/>
            <person name="Glass J.I."/>
            <person name="Rusch D."/>
            <person name="Podicherti R."/>
            <person name="Tsui H.-C.T."/>
            <person name="Winkler M.E."/>
        </authorList>
    </citation>
    <scope>NUCLEOTIDE SEQUENCE</scope>
</reference>
<dbReference type="EMBL" id="UINC01002711">
    <property type="protein sequence ID" value="SUZ99530.1"/>
    <property type="molecule type" value="Genomic_DNA"/>
</dbReference>
<evidence type="ECO:0008006" key="2">
    <source>
        <dbReference type="Google" id="ProtNLM"/>
    </source>
</evidence>
<gene>
    <name evidence="1" type="ORF">METZ01_LOCUS52384</name>
</gene>
<dbReference type="GO" id="GO:0016855">
    <property type="term" value="F:racemase and epimerase activity, acting on amino acids and derivatives"/>
    <property type="evidence" value="ECO:0007669"/>
    <property type="project" value="InterPro"/>
</dbReference>